<keyword evidence="4" id="KW-0067">ATP-binding</keyword>
<dbReference type="SUPFAM" id="SSF82549">
    <property type="entry name" value="DAK1/DegV-like"/>
    <property type="match status" value="1"/>
</dbReference>
<dbReference type="PANTHER" id="PTHR28629">
    <property type="entry name" value="TRIOKINASE/FMN CYCLASE"/>
    <property type="match status" value="1"/>
</dbReference>
<dbReference type="RefSeq" id="WP_153858545.1">
    <property type="nucleotide sequence ID" value="NZ_CP045913.1"/>
</dbReference>
<gene>
    <name evidence="7" type="ORF">GHV41_11055</name>
</gene>
<dbReference type="EMBL" id="CP045913">
    <property type="protein sequence ID" value="QGH61345.1"/>
    <property type="molecule type" value="Genomic_DNA"/>
</dbReference>
<accession>A0A5Q2VBG9</accession>
<keyword evidence="3" id="KW-0418">Kinase</keyword>
<dbReference type="InterPro" id="IPR036117">
    <property type="entry name" value="DhaL_dom_sf"/>
</dbReference>
<feature type="domain" description="DhaK" evidence="6">
    <location>
        <begin position="8"/>
        <end position="326"/>
    </location>
</feature>
<proteinExistence type="predicted"/>
<dbReference type="PANTHER" id="PTHR28629:SF4">
    <property type="entry name" value="TRIOKINASE_FMN CYCLASE"/>
    <property type="match status" value="1"/>
</dbReference>
<dbReference type="InterPro" id="IPR004007">
    <property type="entry name" value="DhaL_dom"/>
</dbReference>
<dbReference type="AlphaFoldDB" id="A0A5Q2VBG9"/>
<evidence type="ECO:0000256" key="2">
    <source>
        <dbReference type="ARBA" id="ARBA00022741"/>
    </source>
</evidence>
<dbReference type="InterPro" id="IPR050861">
    <property type="entry name" value="Dihydroxyacetone_Kinase"/>
</dbReference>
<dbReference type="Gene3D" id="3.40.50.10440">
    <property type="entry name" value="Dihydroxyacetone kinase, domain 1"/>
    <property type="match status" value="1"/>
</dbReference>
<dbReference type="Pfam" id="PF02734">
    <property type="entry name" value="Dak2"/>
    <property type="match status" value="1"/>
</dbReference>
<evidence type="ECO:0000259" key="5">
    <source>
        <dbReference type="PROSITE" id="PS51480"/>
    </source>
</evidence>
<evidence type="ECO:0000256" key="1">
    <source>
        <dbReference type="ARBA" id="ARBA00022679"/>
    </source>
</evidence>
<reference evidence="7 8" key="1">
    <citation type="submission" date="2019-11" db="EMBL/GenBank/DDBJ databases">
        <title>The Phosphoenolpyruvate Phosphotransferase System Regulates Serratia proteamaculans 336X Biofilm Formation and Wheat Roots colonization.</title>
        <authorList>
            <person name="Liu F."/>
        </authorList>
    </citation>
    <scope>NUCLEOTIDE SEQUENCE [LARGE SCALE GENOMIC DNA]</scope>
    <source>
        <strain evidence="7 8">336X</strain>
    </source>
</reference>
<dbReference type="SMART" id="SM01120">
    <property type="entry name" value="Dak2"/>
    <property type="match status" value="1"/>
</dbReference>
<organism evidence="7 8">
    <name type="scientific">Serratia proteamaculans</name>
    <dbReference type="NCBI Taxonomy" id="28151"/>
    <lineage>
        <taxon>Bacteria</taxon>
        <taxon>Pseudomonadati</taxon>
        <taxon>Pseudomonadota</taxon>
        <taxon>Gammaproteobacteria</taxon>
        <taxon>Enterobacterales</taxon>
        <taxon>Yersiniaceae</taxon>
        <taxon>Serratia</taxon>
    </lineage>
</organism>
<dbReference type="SUPFAM" id="SSF101473">
    <property type="entry name" value="DhaL-like"/>
    <property type="match status" value="1"/>
</dbReference>
<dbReference type="PROSITE" id="PS51480">
    <property type="entry name" value="DHAL"/>
    <property type="match status" value="1"/>
</dbReference>
<dbReference type="Pfam" id="PF02733">
    <property type="entry name" value="Dak1"/>
    <property type="match status" value="1"/>
</dbReference>
<feature type="domain" description="DhaL" evidence="5">
    <location>
        <begin position="355"/>
        <end position="546"/>
    </location>
</feature>
<evidence type="ECO:0000313" key="7">
    <source>
        <dbReference type="EMBL" id="QGH61345.1"/>
    </source>
</evidence>
<name>A0A5Q2VBG9_SERPR</name>
<dbReference type="PROSITE" id="PS51481">
    <property type="entry name" value="DHAK"/>
    <property type="match status" value="1"/>
</dbReference>
<dbReference type="GO" id="GO:0005524">
    <property type="term" value="F:ATP binding"/>
    <property type="evidence" value="ECO:0007669"/>
    <property type="project" value="UniProtKB-KW"/>
</dbReference>
<dbReference type="Gene3D" id="3.30.1180.20">
    <property type="entry name" value="Dihydroxyacetone kinase, domain 2"/>
    <property type="match status" value="1"/>
</dbReference>
<evidence type="ECO:0000256" key="3">
    <source>
        <dbReference type="ARBA" id="ARBA00022777"/>
    </source>
</evidence>
<sequence length="549" mass="57964">MSQFFMNQKADLVNETLDGLLRSTPHNNLAKLDAGPDIRIIIRQDWDKSKVALISGGGSGHEPAHAGFVGKGMLTAAVCGDVFASPSVDAVLSAIINVTGDAGCLLIVKNYTGDRLNFGLAAEKARKLGYRVELVTVRDDISLPDNPQPRGVAGTAFVHKIAGYAAEQGHPLEEVTAIAHKTISQVSSLGVAFSSCNIPGENHGERMEAGTCELGMGIHGEPGALRLQTQNSRELIGLMVEKLLRSFDKNGRIALLVNNLGGFSALEMSVLTGEVLRSPLAEYVDLIVGPAVVVSALDMKGFSLSVLSLTDGFEQALLASVEASGWPAATFPHEPAIVKAENQLPEHHFIPSENTTVDAIITAVCETLISAEHELNALDALVGDGDTGSTFAGGAKRILAALQNRQLPLNQQEHLMSVIGEHLSIAMGGSSGVLMSIMFTAAGQKLAEGESLARSLMYGLGRMQHYGGAGIGDRTMIDALHPAFTCFVYGSSLKDMAQAAREGADSTSVMQEAKAGRSSYLNSDNLNGVKDPGAFAVEKVFEQLADRFS</sequence>
<dbReference type="Gene3D" id="1.25.40.340">
    <property type="match status" value="1"/>
</dbReference>
<dbReference type="GO" id="GO:0005829">
    <property type="term" value="C:cytosol"/>
    <property type="evidence" value="ECO:0007669"/>
    <property type="project" value="TreeGrafter"/>
</dbReference>
<keyword evidence="1" id="KW-0808">Transferase</keyword>
<protein>
    <submittedName>
        <fullName evidence="7">DAK2 domain-containing protein</fullName>
    </submittedName>
</protein>
<dbReference type="GO" id="GO:0004371">
    <property type="term" value="F:glycerone kinase activity"/>
    <property type="evidence" value="ECO:0007669"/>
    <property type="project" value="InterPro"/>
</dbReference>
<evidence type="ECO:0000259" key="6">
    <source>
        <dbReference type="PROSITE" id="PS51481"/>
    </source>
</evidence>
<dbReference type="GO" id="GO:0019563">
    <property type="term" value="P:glycerol catabolic process"/>
    <property type="evidence" value="ECO:0007669"/>
    <property type="project" value="TreeGrafter"/>
</dbReference>
<dbReference type="FunFam" id="3.40.50.10440:FF:000001">
    <property type="entry name" value="Dihydroxyacetone kinase, DhaK subunit"/>
    <property type="match status" value="1"/>
</dbReference>
<dbReference type="FunFam" id="1.25.40.340:FF:000002">
    <property type="entry name" value="Dihydroxyacetone kinase, L subunit"/>
    <property type="match status" value="1"/>
</dbReference>
<evidence type="ECO:0000313" key="8">
    <source>
        <dbReference type="Proteomes" id="UP000381260"/>
    </source>
</evidence>
<dbReference type="Proteomes" id="UP000381260">
    <property type="component" value="Chromosome"/>
</dbReference>
<keyword evidence="2" id="KW-0547">Nucleotide-binding</keyword>
<evidence type="ECO:0000256" key="4">
    <source>
        <dbReference type="ARBA" id="ARBA00022840"/>
    </source>
</evidence>
<dbReference type="InterPro" id="IPR004006">
    <property type="entry name" value="DhaK_dom"/>
</dbReference>